<dbReference type="Gene3D" id="3.40.50.1980">
    <property type="entry name" value="Nitrogenase molybdenum iron protein domain"/>
    <property type="match status" value="2"/>
</dbReference>
<keyword evidence="4 6" id="KW-0732">Signal</keyword>
<dbReference type="CDD" id="cd01140">
    <property type="entry name" value="FatB"/>
    <property type="match status" value="1"/>
</dbReference>
<dbReference type="RefSeq" id="WP_249323881.1">
    <property type="nucleotide sequence ID" value="NZ_JACRTK010000003.1"/>
</dbReference>
<dbReference type="GO" id="GO:1901678">
    <property type="term" value="P:iron coordination entity transport"/>
    <property type="evidence" value="ECO:0007669"/>
    <property type="project" value="UniProtKB-ARBA"/>
</dbReference>
<keyword evidence="9" id="KW-1185">Reference proteome</keyword>
<comment type="similarity">
    <text evidence="2">Belongs to the bacterial solute-binding protein 8 family.</text>
</comment>
<comment type="subcellular location">
    <subcellularLocation>
        <location evidence="1">Cell envelope</location>
    </subcellularLocation>
</comment>
<evidence type="ECO:0000256" key="4">
    <source>
        <dbReference type="ARBA" id="ARBA00022729"/>
    </source>
</evidence>
<reference evidence="8 9" key="1">
    <citation type="submission" date="2020-08" db="EMBL/GenBank/DDBJ databases">
        <title>Genome public.</title>
        <authorList>
            <person name="Liu C."/>
            <person name="Sun Q."/>
        </authorList>
    </citation>
    <scope>NUCLEOTIDE SEQUENCE [LARGE SCALE GENOMIC DNA]</scope>
    <source>
        <strain evidence="8 9">NSJ-26</strain>
    </source>
</reference>
<dbReference type="PANTHER" id="PTHR30532:SF28">
    <property type="entry name" value="PETROBACTIN-BINDING PROTEIN YCLQ"/>
    <property type="match status" value="1"/>
</dbReference>
<dbReference type="EMBL" id="JACRTK010000003">
    <property type="protein sequence ID" value="MBC8591041.1"/>
    <property type="molecule type" value="Genomic_DNA"/>
</dbReference>
<name>A0A926EY00_9FIRM</name>
<dbReference type="Pfam" id="PF01497">
    <property type="entry name" value="Peripla_BP_2"/>
    <property type="match status" value="1"/>
</dbReference>
<evidence type="ECO:0000256" key="6">
    <source>
        <dbReference type="SAM" id="SignalP"/>
    </source>
</evidence>
<dbReference type="InterPro" id="IPR002491">
    <property type="entry name" value="ABC_transptr_periplasmic_BD"/>
</dbReference>
<dbReference type="GO" id="GO:0030288">
    <property type="term" value="C:outer membrane-bounded periplasmic space"/>
    <property type="evidence" value="ECO:0007669"/>
    <property type="project" value="TreeGrafter"/>
</dbReference>
<dbReference type="SUPFAM" id="SSF53807">
    <property type="entry name" value="Helical backbone' metal receptor"/>
    <property type="match status" value="1"/>
</dbReference>
<protein>
    <submittedName>
        <fullName evidence="8">Siderophore ABC transporter substrate-binding protein</fullName>
    </submittedName>
</protein>
<comment type="caution">
    <text evidence="8">The sequence shown here is derived from an EMBL/GenBank/DDBJ whole genome shotgun (WGS) entry which is preliminary data.</text>
</comment>
<evidence type="ECO:0000256" key="3">
    <source>
        <dbReference type="ARBA" id="ARBA00022448"/>
    </source>
</evidence>
<evidence type="ECO:0000256" key="2">
    <source>
        <dbReference type="ARBA" id="ARBA00008814"/>
    </source>
</evidence>
<evidence type="ECO:0000256" key="1">
    <source>
        <dbReference type="ARBA" id="ARBA00004196"/>
    </source>
</evidence>
<dbReference type="InterPro" id="IPR051313">
    <property type="entry name" value="Bact_iron-sidero_bind"/>
</dbReference>
<proteinExistence type="inferred from homology"/>
<keyword evidence="5" id="KW-0175">Coiled coil</keyword>
<sequence>MKNIKRLGLLVLVIMGAFAMVACNSQPKTVDKEQVENQTINIKHQLGEVSLDKTPNKVVVFDYGVLDALDKIGQDIVGLPKKTVPQYLDKYKGDDYVDVGTLKEPNFEKIYELNPDLIIISGRQAELYDEFKKIAPTVYLTIEQEDYIGSLKNNMEVLGEIFDKKEELEKEVENIEDAIESLNEKAKSMDKNALFIMANDGNISAFGSGSRFGMLHKEFGVKAVDENIDSSQHGQKISFEYIVEKDPDYIYVMDRVAVTGGDISAKQVMDNDLIKSTKAYKNNNIIYLDAHVWYVSSGGITSTMKMIEEIQSSLDN</sequence>
<feature type="chain" id="PRO_5038777245" evidence="6">
    <location>
        <begin position="23"/>
        <end position="316"/>
    </location>
</feature>
<accession>A0A926EY00</accession>
<keyword evidence="3" id="KW-0813">Transport</keyword>
<gene>
    <name evidence="8" type="ORF">H8689_07925</name>
</gene>
<dbReference type="PROSITE" id="PS51257">
    <property type="entry name" value="PROKAR_LIPOPROTEIN"/>
    <property type="match status" value="1"/>
</dbReference>
<dbReference type="PROSITE" id="PS50983">
    <property type="entry name" value="FE_B12_PBP"/>
    <property type="match status" value="1"/>
</dbReference>
<dbReference type="PANTHER" id="PTHR30532">
    <property type="entry name" value="IRON III DICITRATE-BINDING PERIPLASMIC PROTEIN"/>
    <property type="match status" value="1"/>
</dbReference>
<evidence type="ECO:0000259" key="7">
    <source>
        <dbReference type="PROSITE" id="PS50983"/>
    </source>
</evidence>
<feature type="signal peptide" evidence="6">
    <location>
        <begin position="1"/>
        <end position="22"/>
    </location>
</feature>
<evidence type="ECO:0000313" key="8">
    <source>
        <dbReference type="EMBL" id="MBC8591041.1"/>
    </source>
</evidence>
<feature type="coiled-coil region" evidence="5">
    <location>
        <begin position="158"/>
        <end position="192"/>
    </location>
</feature>
<feature type="domain" description="Fe/B12 periplasmic-binding" evidence="7">
    <location>
        <begin position="57"/>
        <end position="316"/>
    </location>
</feature>
<dbReference type="InterPro" id="IPR033870">
    <property type="entry name" value="FatB"/>
</dbReference>
<dbReference type="AlphaFoldDB" id="A0A926EY00"/>
<dbReference type="Proteomes" id="UP000601522">
    <property type="component" value="Unassembled WGS sequence"/>
</dbReference>
<evidence type="ECO:0000256" key="5">
    <source>
        <dbReference type="SAM" id="Coils"/>
    </source>
</evidence>
<organism evidence="8 9">
    <name type="scientific">Wansuia hejianensis</name>
    <dbReference type="NCBI Taxonomy" id="2763667"/>
    <lineage>
        <taxon>Bacteria</taxon>
        <taxon>Bacillati</taxon>
        <taxon>Bacillota</taxon>
        <taxon>Clostridia</taxon>
        <taxon>Lachnospirales</taxon>
        <taxon>Lachnospiraceae</taxon>
        <taxon>Wansuia</taxon>
    </lineage>
</organism>
<evidence type="ECO:0000313" key="9">
    <source>
        <dbReference type="Proteomes" id="UP000601522"/>
    </source>
</evidence>